<dbReference type="SUPFAM" id="SSF143456">
    <property type="entry name" value="VC0467-like"/>
    <property type="match status" value="1"/>
</dbReference>
<evidence type="ECO:0000313" key="3">
    <source>
        <dbReference type="Proteomes" id="UP000318297"/>
    </source>
</evidence>
<accession>A0A561E988</accession>
<comment type="similarity">
    <text evidence="1">Belongs to the UPF0301 (AlgH) family.</text>
</comment>
<dbReference type="OrthoDB" id="9807486at2"/>
<evidence type="ECO:0000256" key="1">
    <source>
        <dbReference type="ARBA" id="ARBA00009600"/>
    </source>
</evidence>
<keyword evidence="3" id="KW-1185">Reference proteome</keyword>
<dbReference type="GO" id="GO:0005829">
    <property type="term" value="C:cytosol"/>
    <property type="evidence" value="ECO:0007669"/>
    <property type="project" value="TreeGrafter"/>
</dbReference>
<evidence type="ECO:0000313" key="2">
    <source>
        <dbReference type="EMBL" id="TWE12183.1"/>
    </source>
</evidence>
<dbReference type="PANTHER" id="PTHR30327">
    <property type="entry name" value="UNCHARACTERIZED PROTEIN YQGE"/>
    <property type="match status" value="1"/>
</dbReference>
<dbReference type="Proteomes" id="UP000318297">
    <property type="component" value="Unassembled WGS sequence"/>
</dbReference>
<sequence length="189" mass="20389">MDDLTSKLLVSVPRERSLVDDQDVFDRSVVLVLHHDEEGAHGLILNRPLSADVDAVLPGWQEHVSAPDRLFQGGPVSLDTALGLASMPGDDDETLGVRRIFGGVCLVDLDAPPPVVVPMLAALRIYAGYAGWAAGQLEGEIEAGYWFVVDAEASDPFSDDPADLWQNVLLRQRSALAFAASFPDDPDQN</sequence>
<dbReference type="EMBL" id="VIVQ01000001">
    <property type="protein sequence ID" value="TWE12183.1"/>
    <property type="molecule type" value="Genomic_DNA"/>
</dbReference>
<dbReference type="AlphaFoldDB" id="A0A561E988"/>
<dbReference type="Pfam" id="PF02622">
    <property type="entry name" value="DUF179"/>
    <property type="match status" value="1"/>
</dbReference>
<gene>
    <name evidence="2" type="ORF">BKA23_0981</name>
</gene>
<name>A0A561E988_9MICO</name>
<organism evidence="2 3">
    <name type="scientific">Rudaeicoccus suwonensis</name>
    <dbReference type="NCBI Taxonomy" id="657409"/>
    <lineage>
        <taxon>Bacteria</taxon>
        <taxon>Bacillati</taxon>
        <taxon>Actinomycetota</taxon>
        <taxon>Actinomycetes</taxon>
        <taxon>Micrococcales</taxon>
        <taxon>Dermacoccaceae</taxon>
        <taxon>Rudaeicoccus</taxon>
    </lineage>
</organism>
<comment type="caution">
    <text evidence="2">The sequence shown here is derived from an EMBL/GenBank/DDBJ whole genome shotgun (WGS) entry which is preliminary data.</text>
</comment>
<dbReference type="Gene3D" id="3.40.1740.10">
    <property type="entry name" value="VC0467-like"/>
    <property type="match status" value="1"/>
</dbReference>
<proteinExistence type="inferred from homology"/>
<dbReference type="InterPro" id="IPR003774">
    <property type="entry name" value="AlgH-like"/>
</dbReference>
<protein>
    <submittedName>
        <fullName evidence="2">Putative transcriptional regulator</fullName>
    </submittedName>
</protein>
<dbReference type="PANTHER" id="PTHR30327:SF1">
    <property type="entry name" value="UPF0301 PROTEIN YQGE"/>
    <property type="match status" value="1"/>
</dbReference>
<reference evidence="2 3" key="1">
    <citation type="submission" date="2019-06" db="EMBL/GenBank/DDBJ databases">
        <title>Sequencing the genomes of 1000 actinobacteria strains.</title>
        <authorList>
            <person name="Klenk H.-P."/>
        </authorList>
    </citation>
    <scope>NUCLEOTIDE SEQUENCE [LARGE SCALE GENOMIC DNA]</scope>
    <source>
        <strain evidence="2 3">DSM 19560</strain>
    </source>
</reference>
<dbReference type="RefSeq" id="WP_145225984.1">
    <property type="nucleotide sequence ID" value="NZ_VIVQ01000001.1"/>
</dbReference>